<proteinExistence type="predicted"/>
<comment type="caution">
    <text evidence="3">The sequence shown here is derived from an EMBL/GenBank/DDBJ whole genome shotgun (WGS) entry which is preliminary data.</text>
</comment>
<evidence type="ECO:0000256" key="1">
    <source>
        <dbReference type="ARBA" id="ARBA00012493"/>
    </source>
</evidence>
<keyword evidence="4" id="KW-1185">Reference proteome</keyword>
<dbReference type="PANTHER" id="PTHR37984:SF5">
    <property type="entry name" value="PROTEIN NYNRIN-LIKE"/>
    <property type="match status" value="1"/>
</dbReference>
<dbReference type="GO" id="GO:0003964">
    <property type="term" value="F:RNA-directed DNA polymerase activity"/>
    <property type="evidence" value="ECO:0007669"/>
    <property type="project" value="UniProtKB-EC"/>
</dbReference>
<dbReference type="InterPro" id="IPR050951">
    <property type="entry name" value="Retrovirus_Pol_polyprotein"/>
</dbReference>
<evidence type="ECO:0000313" key="3">
    <source>
        <dbReference type="EMBL" id="KAJ8944021.1"/>
    </source>
</evidence>
<protein>
    <recommendedName>
        <fullName evidence="1">RNA-directed DNA polymerase</fullName>
        <ecNumber evidence="1">2.7.7.49</ecNumber>
    </recommendedName>
</protein>
<organism evidence="3 4">
    <name type="scientific">Aromia moschata</name>
    <dbReference type="NCBI Taxonomy" id="1265417"/>
    <lineage>
        <taxon>Eukaryota</taxon>
        <taxon>Metazoa</taxon>
        <taxon>Ecdysozoa</taxon>
        <taxon>Arthropoda</taxon>
        <taxon>Hexapoda</taxon>
        <taxon>Insecta</taxon>
        <taxon>Pterygota</taxon>
        <taxon>Neoptera</taxon>
        <taxon>Endopterygota</taxon>
        <taxon>Coleoptera</taxon>
        <taxon>Polyphaga</taxon>
        <taxon>Cucujiformia</taxon>
        <taxon>Chrysomeloidea</taxon>
        <taxon>Cerambycidae</taxon>
        <taxon>Cerambycinae</taxon>
        <taxon>Callichromatini</taxon>
        <taxon>Aromia</taxon>
    </lineage>
</organism>
<gene>
    <name evidence="3" type="ORF">NQ318_021736</name>
</gene>
<dbReference type="AlphaFoldDB" id="A0AAV8XYM8"/>
<dbReference type="FunFam" id="1.10.340.70:FF:000003">
    <property type="entry name" value="Protein CBG25708"/>
    <property type="match status" value="1"/>
</dbReference>
<dbReference type="Gene3D" id="1.10.340.70">
    <property type="match status" value="1"/>
</dbReference>
<name>A0AAV8XYM8_9CUCU</name>
<reference evidence="3" key="1">
    <citation type="journal article" date="2023" name="Insect Mol. Biol.">
        <title>Genome sequencing provides insights into the evolution of gene families encoding plant cell wall-degrading enzymes in longhorned beetles.</title>
        <authorList>
            <person name="Shin N.R."/>
            <person name="Okamura Y."/>
            <person name="Kirsch R."/>
            <person name="Pauchet Y."/>
        </authorList>
    </citation>
    <scope>NUCLEOTIDE SEQUENCE</scope>
    <source>
        <strain evidence="3">AMC_N1</strain>
    </source>
</reference>
<dbReference type="EC" id="2.7.7.49" evidence="1"/>
<dbReference type="EMBL" id="JAPWTK010000270">
    <property type="protein sequence ID" value="KAJ8944021.1"/>
    <property type="molecule type" value="Genomic_DNA"/>
</dbReference>
<dbReference type="PANTHER" id="PTHR37984">
    <property type="entry name" value="PROTEIN CBG26694"/>
    <property type="match status" value="1"/>
</dbReference>
<evidence type="ECO:0000313" key="4">
    <source>
        <dbReference type="Proteomes" id="UP001162162"/>
    </source>
</evidence>
<feature type="domain" description="Integrase zinc-binding" evidence="2">
    <location>
        <begin position="77"/>
        <end position="130"/>
    </location>
</feature>
<dbReference type="InterPro" id="IPR041588">
    <property type="entry name" value="Integrase_H2C2"/>
</dbReference>
<sequence>MFLLWSAVARQRQMSSKQIDLQELSVQVKPYFIEEIKSEQRWPDRNLLDDEILPYYTYRHEISFSQGLLLRGSRIIIPMSLQLRCLQYLHQGHMGIVKCRQRAKTSIWWLGLSTQIEHLVKSCPQCVEHRKPKEKFLKDNFPEKTLAESSNRLI</sequence>
<evidence type="ECO:0000259" key="2">
    <source>
        <dbReference type="Pfam" id="PF17921"/>
    </source>
</evidence>
<dbReference type="Proteomes" id="UP001162162">
    <property type="component" value="Unassembled WGS sequence"/>
</dbReference>
<dbReference type="Pfam" id="PF17921">
    <property type="entry name" value="Integrase_H2C2"/>
    <property type="match status" value="1"/>
</dbReference>
<accession>A0AAV8XYM8</accession>